<proteinExistence type="predicted"/>
<dbReference type="Proteomes" id="UP000692954">
    <property type="component" value="Unassembled WGS sequence"/>
</dbReference>
<protein>
    <submittedName>
        <fullName evidence="1">Uncharacterized protein</fullName>
    </submittedName>
</protein>
<comment type="caution">
    <text evidence="1">The sequence shown here is derived from an EMBL/GenBank/DDBJ whole genome shotgun (WGS) entry which is preliminary data.</text>
</comment>
<organism evidence="1 2">
    <name type="scientific">Paramecium sonneborni</name>
    <dbReference type="NCBI Taxonomy" id="65129"/>
    <lineage>
        <taxon>Eukaryota</taxon>
        <taxon>Sar</taxon>
        <taxon>Alveolata</taxon>
        <taxon>Ciliophora</taxon>
        <taxon>Intramacronucleata</taxon>
        <taxon>Oligohymenophorea</taxon>
        <taxon>Peniculida</taxon>
        <taxon>Parameciidae</taxon>
        <taxon>Paramecium</taxon>
    </lineage>
</organism>
<evidence type="ECO:0000313" key="2">
    <source>
        <dbReference type="Proteomes" id="UP000692954"/>
    </source>
</evidence>
<keyword evidence="2" id="KW-1185">Reference proteome</keyword>
<name>A0A8S1QUG1_9CILI</name>
<sequence length="124" mass="15255">MGCLLYYYVNIIIEQHLQEAKQRIESNKIKQDEAVVENNNGIYNQISMKFQQFFNKKSDNIIQQWVILREMKINISEEKKEWLEIKIKFEQINGKIKKELERRLKYCLIKIIEEESRMYEKKEY</sequence>
<evidence type="ECO:0000313" key="1">
    <source>
        <dbReference type="EMBL" id="CAD8119251.1"/>
    </source>
</evidence>
<dbReference type="AlphaFoldDB" id="A0A8S1QUG1"/>
<gene>
    <name evidence="1" type="ORF">PSON_ATCC_30995.1.T1200104</name>
</gene>
<reference evidence="1" key="1">
    <citation type="submission" date="2021-01" db="EMBL/GenBank/DDBJ databases">
        <authorList>
            <consortium name="Genoscope - CEA"/>
            <person name="William W."/>
        </authorList>
    </citation>
    <scope>NUCLEOTIDE SEQUENCE</scope>
</reference>
<accession>A0A8S1QUG1</accession>
<dbReference type="EMBL" id="CAJJDN010000120">
    <property type="protein sequence ID" value="CAD8119251.1"/>
    <property type="molecule type" value="Genomic_DNA"/>
</dbReference>